<proteinExistence type="predicted"/>
<dbReference type="Gene3D" id="3.30.1360.200">
    <property type="match status" value="1"/>
</dbReference>
<name>A0A9X3R455_ALCXX</name>
<evidence type="ECO:0000256" key="1">
    <source>
        <dbReference type="SAM" id="SignalP"/>
    </source>
</evidence>
<evidence type="ECO:0000313" key="3">
    <source>
        <dbReference type="EMBL" id="MCZ8400745.1"/>
    </source>
</evidence>
<dbReference type="InterPro" id="IPR054384">
    <property type="entry name" value="SecDF_P1_head"/>
</dbReference>
<dbReference type="Pfam" id="PF22599">
    <property type="entry name" value="SecDF_P1_head"/>
    <property type="match status" value="1"/>
</dbReference>
<dbReference type="AlphaFoldDB" id="A0A9X3R455"/>
<evidence type="ECO:0000259" key="2">
    <source>
        <dbReference type="Pfam" id="PF22599"/>
    </source>
</evidence>
<dbReference type="PROSITE" id="PS51257">
    <property type="entry name" value="PROKAR_LIPOPROTEIN"/>
    <property type="match status" value="1"/>
</dbReference>
<protein>
    <submittedName>
        <fullName evidence="3">Preprotein translocase subunit SecD</fullName>
    </submittedName>
</protein>
<feature type="domain" description="SecDF P1 head subdomain" evidence="2">
    <location>
        <begin position="74"/>
        <end position="173"/>
    </location>
</feature>
<dbReference type="Proteomes" id="UP001141992">
    <property type="component" value="Unassembled WGS sequence"/>
</dbReference>
<accession>A0A9X3R455</accession>
<feature type="chain" id="PRO_5040723487" evidence="1">
    <location>
        <begin position="21"/>
        <end position="190"/>
    </location>
</feature>
<organism evidence="3 4">
    <name type="scientific">Alcaligenes xylosoxydans xylosoxydans</name>
    <name type="common">Achromobacter xylosoxidans</name>
    <dbReference type="NCBI Taxonomy" id="85698"/>
    <lineage>
        <taxon>Bacteria</taxon>
        <taxon>Pseudomonadati</taxon>
        <taxon>Pseudomonadota</taxon>
        <taxon>Betaproteobacteria</taxon>
        <taxon>Burkholderiales</taxon>
        <taxon>Alcaligenaceae</taxon>
        <taxon>Achromobacter</taxon>
    </lineage>
</organism>
<feature type="signal peptide" evidence="1">
    <location>
        <begin position="1"/>
        <end position="20"/>
    </location>
</feature>
<keyword evidence="1" id="KW-0732">Signal</keyword>
<dbReference type="GeneID" id="75273248"/>
<comment type="caution">
    <text evidence="3">The sequence shown here is derived from an EMBL/GenBank/DDBJ whole genome shotgun (WGS) entry which is preliminary data.</text>
</comment>
<gene>
    <name evidence="3" type="ORF">O9570_04780</name>
</gene>
<dbReference type="EMBL" id="JAPZVI010000002">
    <property type="protein sequence ID" value="MCZ8400745.1"/>
    <property type="molecule type" value="Genomic_DNA"/>
</dbReference>
<evidence type="ECO:0000313" key="4">
    <source>
        <dbReference type="Proteomes" id="UP001141992"/>
    </source>
</evidence>
<reference evidence="3" key="1">
    <citation type="submission" date="2022-12" db="EMBL/GenBank/DDBJ databases">
        <authorList>
            <person name="Voronina O.L."/>
            <person name="Kunda M.S."/>
            <person name="Ryzhova N."/>
            <person name="Aksenova E.I."/>
        </authorList>
    </citation>
    <scope>NUCLEOTIDE SEQUENCE</scope>
    <source>
        <strain evidence="3">SCCH136:Ach223948</strain>
    </source>
</reference>
<sequence length="190" mass="19237">MQLTLRKLAPALVVMTLALAGCKTAPTKSGAAATPDAAGQQQSSTQPATAAVVEFYVAQTQSGPGLVEVNLPDGKIYMQQQPVLTRADLTEAAALVDRQGANFVGLRFSDAGARKLNDVSSKNVGNMLALVIDRELIAAPRIGEPLNRGVLAFGVPSAQAASDIAAKIRGESAPAAGGAAPATAPAPAKP</sequence>
<dbReference type="RefSeq" id="WP_006389953.1">
    <property type="nucleotide sequence ID" value="NZ_CABIYZ010000002.1"/>
</dbReference>